<reference evidence="2 3" key="1">
    <citation type="submission" date="2017-10" db="EMBL/GenBank/DDBJ databases">
        <title>Resolving the taxonomy of Roseburia spp., Eubacterium rectale and Agathobacter spp. through phylogenomic analysis.</title>
        <authorList>
            <person name="Sheridan P.O."/>
            <person name="Walker A.W."/>
            <person name="Duncan S.H."/>
            <person name="Scott K.P."/>
            <person name="Toole P.W.O."/>
            <person name="Luis P."/>
            <person name="Flint H.J."/>
        </authorList>
    </citation>
    <scope>NUCLEOTIDE SEQUENCE [LARGE SCALE GENOMIC DNA]</scope>
    <source>
        <strain evidence="2 3">JK626</strain>
    </source>
</reference>
<evidence type="ECO:0000313" key="2">
    <source>
        <dbReference type="EMBL" id="PHU33501.1"/>
    </source>
</evidence>
<proteinExistence type="predicted"/>
<comment type="caution">
    <text evidence="2">The sequence shown here is derived from an EMBL/GenBank/DDBJ whole genome shotgun (WGS) entry which is preliminary data.</text>
</comment>
<sequence length="708" mass="77024">PESQAAQYIDDIDKFEEVYLAEKAEATINSDVCTWRVMDIVIMVDWYNKALEEGDTETLEKFYDALNESELVSTNNKGIPTKLDGKNYDQYVAYMQPEKIRILLLYDAGMGFGETEGFQQLYTLSQANVFCEVPTGADAPEYGIKVGKISQGLVVNWGATYVEKADLHNYQSVIFNQDGLSYEEKYKLIEKEEKVNDYRENLKIVKDDIRKSELEKKCIFADENSSAAQYHEGLDAENDDYKLYQYINSTEGKLAYGGYQGISDPYADKCLSCMTEEQIKNYNYLYYNDSIYGTDYADEYIDLITPSLRQKAAGTMYEFAKDSTALKAVYEVGIGFDSISTGIENVFGLNDDRDGVAMNTTAEYLDGMIMSSAKTKGEMYLYNGSKAVGAAIPGVGITVATGGAGAVGLVAGAAGTGALYGVSAGGNSKAQAEREGYTESQAIKYGTITGIEQGVKASAMYAVGSSGSFISGIPVPVGALGAGATGFTMEYIDEVYIHPAVRANILNDEAAYNIDYKQVLINSGIAGAFTAGAYYMQAAAASKNATEVVSGENAELAAIDSPEVVIEETGEGVIRVGSGKYSNGKYTGGRTEEELGLLASDPAHGYKIEPQGLKERDVGLALEERGDLGYIIRDMDIDKGAEFIDKTTGLKWDVKSFESYPKGKNGVPITSPKKGAFTEQVAIKKIETEFLHGHNVIIDTRNMIPEHV</sequence>
<evidence type="ECO:0008006" key="4">
    <source>
        <dbReference type="Google" id="ProtNLM"/>
    </source>
</evidence>
<dbReference type="RefSeq" id="WP_207654138.1">
    <property type="nucleotide sequence ID" value="NZ_PDYF01000104.1"/>
</dbReference>
<accession>A0A2G3DRB5</accession>
<reference evidence="2 3" key="2">
    <citation type="submission" date="2017-10" db="EMBL/GenBank/DDBJ databases">
        <authorList>
            <person name="Banno H."/>
            <person name="Chua N.-H."/>
        </authorList>
    </citation>
    <scope>NUCLEOTIDE SEQUENCE [LARGE SCALE GENOMIC DNA]</scope>
    <source>
        <strain evidence="2 3">JK626</strain>
    </source>
</reference>
<evidence type="ECO:0000313" key="3">
    <source>
        <dbReference type="Proteomes" id="UP000225889"/>
    </source>
</evidence>
<protein>
    <recommendedName>
        <fullName evidence="4">LXG domain-containing protein</fullName>
    </recommendedName>
</protein>
<dbReference type="Proteomes" id="UP000225889">
    <property type="component" value="Unassembled WGS sequence"/>
</dbReference>
<keyword evidence="1" id="KW-0175">Coiled coil</keyword>
<gene>
    <name evidence="2" type="ORF">CSX01_14920</name>
</gene>
<dbReference type="EMBL" id="PDYF01000104">
    <property type="protein sequence ID" value="PHU33501.1"/>
    <property type="molecule type" value="Genomic_DNA"/>
</dbReference>
<feature type="non-terminal residue" evidence="2">
    <location>
        <position position="708"/>
    </location>
</feature>
<evidence type="ECO:0000256" key="1">
    <source>
        <dbReference type="SAM" id="Coils"/>
    </source>
</evidence>
<feature type="coiled-coil region" evidence="1">
    <location>
        <begin position="188"/>
        <end position="215"/>
    </location>
</feature>
<organism evidence="2 3">
    <name type="scientific">Pseudobutyrivibrio ruminis</name>
    <dbReference type="NCBI Taxonomy" id="46206"/>
    <lineage>
        <taxon>Bacteria</taxon>
        <taxon>Bacillati</taxon>
        <taxon>Bacillota</taxon>
        <taxon>Clostridia</taxon>
        <taxon>Lachnospirales</taxon>
        <taxon>Lachnospiraceae</taxon>
        <taxon>Pseudobutyrivibrio</taxon>
    </lineage>
</organism>
<name>A0A2G3DRB5_9FIRM</name>
<dbReference type="AlphaFoldDB" id="A0A2G3DRB5"/>
<feature type="non-terminal residue" evidence="2">
    <location>
        <position position="1"/>
    </location>
</feature>